<evidence type="ECO:0000256" key="9">
    <source>
        <dbReference type="ARBA" id="ARBA00023180"/>
    </source>
</evidence>
<dbReference type="InterPro" id="IPR036179">
    <property type="entry name" value="Ig-like_dom_sf"/>
</dbReference>
<sequence length="250" mass="29020">MVGYSSESRRMEPRAPWMEGITAEDPQYWERETEISRGLEQGFKADVRTVMERVNQTRGLHSFQVMYGCELRDDGSIGGFLQYAFDGHDFISLDKDRLTYTAAMDAAKITQDRWNSDRIFIQRGKEYMEGECIEYLKKYLKLGEERLRRVAPQAAVTRRKTSDHTFLTGYAYGFYPRDIEVKWVRNGVEIPWESRDILPNPDGTYQVRTTVEVQEGDDEKTYRYEVYHSSLPDTVTVMYGKCTVVCSGGL</sequence>
<evidence type="ECO:0000256" key="2">
    <source>
        <dbReference type="ARBA" id="ARBA00022451"/>
    </source>
</evidence>
<feature type="domain" description="Immunoglobulin C1-set" evidence="11">
    <location>
        <begin position="164"/>
        <end position="234"/>
    </location>
</feature>
<reference evidence="12" key="1">
    <citation type="journal article" date="2022" name="bioRxiv">
        <title>Sequencing and chromosome-scale assembly of the giantPleurodeles waltlgenome.</title>
        <authorList>
            <person name="Brown T."/>
            <person name="Elewa A."/>
            <person name="Iarovenko S."/>
            <person name="Subramanian E."/>
            <person name="Araus A.J."/>
            <person name="Petzold A."/>
            <person name="Susuki M."/>
            <person name="Suzuki K.-i.T."/>
            <person name="Hayashi T."/>
            <person name="Toyoda A."/>
            <person name="Oliveira C."/>
            <person name="Osipova E."/>
            <person name="Leigh N.D."/>
            <person name="Simon A."/>
            <person name="Yun M.H."/>
        </authorList>
    </citation>
    <scope>NUCLEOTIDE SEQUENCE</scope>
    <source>
        <strain evidence="12">20211129_DDA</strain>
        <tissue evidence="12">Liver</tissue>
    </source>
</reference>
<name>A0AAV7R1Z8_PLEWA</name>
<dbReference type="InterPro" id="IPR037055">
    <property type="entry name" value="MHC_I-like_Ag-recog_sf"/>
</dbReference>
<keyword evidence="8" id="KW-1015">Disulfide bond</keyword>
<keyword evidence="2" id="KW-0490">MHC I</keyword>
<dbReference type="InterPro" id="IPR011162">
    <property type="entry name" value="MHC_I/II-like_Ag-recog"/>
</dbReference>
<keyword evidence="13" id="KW-1185">Reference proteome</keyword>
<organism evidence="12 13">
    <name type="scientific">Pleurodeles waltl</name>
    <name type="common">Iberian ribbed newt</name>
    <dbReference type="NCBI Taxonomy" id="8319"/>
    <lineage>
        <taxon>Eukaryota</taxon>
        <taxon>Metazoa</taxon>
        <taxon>Chordata</taxon>
        <taxon>Craniata</taxon>
        <taxon>Vertebrata</taxon>
        <taxon>Euteleostomi</taxon>
        <taxon>Amphibia</taxon>
        <taxon>Batrachia</taxon>
        <taxon>Caudata</taxon>
        <taxon>Salamandroidea</taxon>
        <taxon>Salamandridae</taxon>
        <taxon>Pleurodelinae</taxon>
        <taxon>Pleurodeles</taxon>
    </lineage>
</organism>
<keyword evidence="7" id="KW-0472">Membrane</keyword>
<dbReference type="SMART" id="SM00407">
    <property type="entry name" value="IGc1"/>
    <property type="match status" value="1"/>
</dbReference>
<evidence type="ECO:0000256" key="5">
    <source>
        <dbReference type="ARBA" id="ARBA00022859"/>
    </source>
</evidence>
<evidence type="ECO:0000259" key="11">
    <source>
        <dbReference type="SMART" id="SM00407"/>
    </source>
</evidence>
<dbReference type="Pfam" id="PF07654">
    <property type="entry name" value="C1-set"/>
    <property type="match status" value="1"/>
</dbReference>
<evidence type="ECO:0000256" key="1">
    <source>
        <dbReference type="ARBA" id="ARBA00004479"/>
    </source>
</evidence>
<dbReference type="InterPro" id="IPR003597">
    <property type="entry name" value="Ig_C1-set"/>
</dbReference>
<dbReference type="GO" id="GO:0002474">
    <property type="term" value="P:antigen processing and presentation of peptide antigen via MHC class I"/>
    <property type="evidence" value="ECO:0007669"/>
    <property type="project" value="UniProtKB-KW"/>
</dbReference>
<dbReference type="GO" id="GO:0006955">
    <property type="term" value="P:immune response"/>
    <property type="evidence" value="ECO:0007669"/>
    <property type="project" value="TreeGrafter"/>
</dbReference>
<gene>
    <name evidence="12" type="ORF">NDU88_013047</name>
</gene>
<dbReference type="SUPFAM" id="SSF48726">
    <property type="entry name" value="Immunoglobulin"/>
    <property type="match status" value="1"/>
</dbReference>
<evidence type="ECO:0000256" key="7">
    <source>
        <dbReference type="ARBA" id="ARBA00023136"/>
    </source>
</evidence>
<dbReference type="EMBL" id="JANPWB010000010">
    <property type="protein sequence ID" value="KAJ1146787.1"/>
    <property type="molecule type" value="Genomic_DNA"/>
</dbReference>
<keyword evidence="3" id="KW-0812">Transmembrane</keyword>
<dbReference type="InterPro" id="IPR013783">
    <property type="entry name" value="Ig-like_fold"/>
</dbReference>
<comment type="caution">
    <text evidence="12">The sequence shown here is derived from an EMBL/GenBank/DDBJ whole genome shotgun (WGS) entry which is preliminary data.</text>
</comment>
<evidence type="ECO:0000313" key="12">
    <source>
        <dbReference type="EMBL" id="KAJ1146787.1"/>
    </source>
</evidence>
<protein>
    <recommendedName>
        <fullName evidence="11">Immunoglobulin C1-set domain-containing protein</fullName>
    </recommendedName>
</protein>
<keyword evidence="6" id="KW-1133">Transmembrane helix</keyword>
<dbReference type="InterPro" id="IPR011161">
    <property type="entry name" value="MHC_I-like_Ag-recog"/>
</dbReference>
<dbReference type="Pfam" id="PF00129">
    <property type="entry name" value="MHC_I"/>
    <property type="match status" value="1"/>
</dbReference>
<dbReference type="FunFam" id="3.30.500.10:FF:000001">
    <property type="entry name" value="H-2 class I histocompatibility antigen, alpha chain"/>
    <property type="match status" value="1"/>
</dbReference>
<evidence type="ECO:0000256" key="4">
    <source>
        <dbReference type="ARBA" id="ARBA00022729"/>
    </source>
</evidence>
<keyword evidence="5" id="KW-0391">Immunity</keyword>
<evidence type="ECO:0000256" key="10">
    <source>
        <dbReference type="RuleBase" id="RU004439"/>
    </source>
</evidence>
<keyword evidence="4" id="KW-0732">Signal</keyword>
<dbReference type="PRINTS" id="PR01638">
    <property type="entry name" value="MHCCLASSI"/>
</dbReference>
<dbReference type="SUPFAM" id="SSF54452">
    <property type="entry name" value="MHC antigen-recognition domain"/>
    <property type="match status" value="1"/>
</dbReference>
<dbReference type="Proteomes" id="UP001066276">
    <property type="component" value="Chromosome 6"/>
</dbReference>
<dbReference type="GO" id="GO:0009897">
    <property type="term" value="C:external side of plasma membrane"/>
    <property type="evidence" value="ECO:0007669"/>
    <property type="project" value="TreeGrafter"/>
</dbReference>
<dbReference type="PANTHER" id="PTHR16675:SF242">
    <property type="entry name" value="MAJOR HISTOCOMPATIBILITY COMPLEX CLASS I-RELATED GENE PROTEIN"/>
    <property type="match status" value="1"/>
</dbReference>
<dbReference type="AlphaFoldDB" id="A0AAV7R1Z8"/>
<dbReference type="GO" id="GO:0042612">
    <property type="term" value="C:MHC class I protein complex"/>
    <property type="evidence" value="ECO:0007669"/>
    <property type="project" value="UniProtKB-KW"/>
</dbReference>
<keyword evidence="9" id="KW-0325">Glycoprotein</keyword>
<evidence type="ECO:0000256" key="8">
    <source>
        <dbReference type="ARBA" id="ARBA00023157"/>
    </source>
</evidence>
<evidence type="ECO:0000256" key="6">
    <source>
        <dbReference type="ARBA" id="ARBA00022989"/>
    </source>
</evidence>
<dbReference type="Gene3D" id="2.60.40.10">
    <property type="entry name" value="Immunoglobulins"/>
    <property type="match status" value="1"/>
</dbReference>
<dbReference type="PANTHER" id="PTHR16675">
    <property type="entry name" value="MHC CLASS I-RELATED"/>
    <property type="match status" value="1"/>
</dbReference>
<comment type="similarity">
    <text evidence="10">Belongs to the MHC class I family.</text>
</comment>
<evidence type="ECO:0000313" key="13">
    <source>
        <dbReference type="Proteomes" id="UP001066276"/>
    </source>
</evidence>
<proteinExistence type="inferred from homology"/>
<dbReference type="Gene3D" id="3.30.500.10">
    <property type="entry name" value="MHC class I-like antigen recognition-like"/>
    <property type="match status" value="1"/>
</dbReference>
<evidence type="ECO:0000256" key="3">
    <source>
        <dbReference type="ARBA" id="ARBA00022692"/>
    </source>
</evidence>
<dbReference type="InterPro" id="IPR001039">
    <property type="entry name" value="MHC_I_a_a1/a2"/>
</dbReference>
<dbReference type="GO" id="GO:0005615">
    <property type="term" value="C:extracellular space"/>
    <property type="evidence" value="ECO:0007669"/>
    <property type="project" value="TreeGrafter"/>
</dbReference>
<comment type="subcellular location">
    <subcellularLocation>
        <location evidence="1">Membrane</location>
        <topology evidence="1">Single-pass type I membrane protein</topology>
    </subcellularLocation>
</comment>
<accession>A0AAV7R1Z8</accession>
<dbReference type="InterPro" id="IPR050208">
    <property type="entry name" value="MHC_class-I_related"/>
</dbReference>